<name>A0A2P0VNK0_9VIRU</name>
<accession>A0A2P0VNK0</accession>
<reference evidence="1" key="1">
    <citation type="journal article" date="2018" name="Virology">
        <title>A giant virus infecting green algae encodes key fermentation genes.</title>
        <authorList>
            <person name="Schvarcz C.R."/>
            <person name="Steward G.F."/>
        </authorList>
    </citation>
    <scope>NUCLEOTIDE SEQUENCE [LARGE SCALE GENOMIC DNA]</scope>
</reference>
<protein>
    <submittedName>
        <fullName evidence="1">Uncharacterized protein</fullName>
    </submittedName>
</protein>
<gene>
    <name evidence="1" type="ORF">TetV_227</name>
</gene>
<dbReference type="EMBL" id="KY322437">
    <property type="protein sequence ID" value="AUF82319.1"/>
    <property type="molecule type" value="Genomic_DNA"/>
</dbReference>
<proteinExistence type="predicted"/>
<evidence type="ECO:0000313" key="1">
    <source>
        <dbReference type="EMBL" id="AUF82319.1"/>
    </source>
</evidence>
<evidence type="ECO:0000313" key="2">
    <source>
        <dbReference type="Proteomes" id="UP000244773"/>
    </source>
</evidence>
<organism evidence="1">
    <name type="scientific">Tetraselmis virus 1</name>
    <dbReference type="NCBI Taxonomy" id="2060617"/>
    <lineage>
        <taxon>Viruses</taxon>
        <taxon>Varidnaviria</taxon>
        <taxon>Bamfordvirae</taxon>
        <taxon>Nucleocytoviricota</taxon>
        <taxon>Megaviricetes</taxon>
        <taxon>Imitervirales</taxon>
        <taxon>Allomimiviridae</taxon>
        <taxon>Oceanusvirus</taxon>
        <taxon>Oceanusvirus kaneohense</taxon>
    </lineage>
</organism>
<sequence length="155" mass="18655">MQEERIEFDISYAKNVSETEHPGYILSFLEKGMFRCNEESFVIKKVPGDGRCGYHTMQFWNPLEENVYENVLKCEGWATHTDFEKFSNYSNRRVYIYSFTRMMFLPELANKCEIPNDWRDKIGLTKIYEYGADYDENIPFYVLHQRKHYDPIIKL</sequence>
<dbReference type="Proteomes" id="UP000244773">
    <property type="component" value="Segment"/>
</dbReference>
<keyword evidence="2" id="KW-1185">Reference proteome</keyword>